<gene>
    <name evidence="2" type="ORF">Tco_0907553</name>
</gene>
<dbReference type="EMBL" id="BQNB010014363">
    <property type="protein sequence ID" value="GJT27278.1"/>
    <property type="molecule type" value="Genomic_DNA"/>
</dbReference>
<dbReference type="PANTHER" id="PTHR33067">
    <property type="entry name" value="RNA-DIRECTED DNA POLYMERASE-RELATED"/>
    <property type="match status" value="1"/>
</dbReference>
<sequence length="360" mass="41561">MVEERKINDEVKYNALFMKCGTLQPAVTHIINWDTFEYHDTTDSGKRKEAKEFTFYRIETKDISERYDAPCFVKDLEAYDGEINLEHDKNLISNEFAAKLCLEHEVKNGEKVVKELILDDELELEEVEANEEMIKEYKAIKEKEDPGVFVLPIRLKGIFDTHALADTGSSINIIPYHIFEELGREHVKPVSHNVSMLNHSEAEPVGMLKDILCQIGVTTVLARFLILDMPVDRIVPIIVGRSFLHTWSGDFVKEVGDGKWHTKIRVTDLYGNTFEQGYETRSTNRKKLNFHKLSDIMSPHWTIGTHDDEAGSSRPKQTRQSETMEEAMLLRIHHEFLLWGMSNRAAKTRFNTNLARLLPK</sequence>
<proteinExistence type="predicted"/>
<comment type="caution">
    <text evidence="2">The sequence shown here is derived from an EMBL/GenBank/DDBJ whole genome shotgun (WGS) entry which is preliminary data.</text>
</comment>
<name>A0ABQ5CKH4_9ASTR</name>
<organism evidence="2 3">
    <name type="scientific">Tanacetum coccineum</name>
    <dbReference type="NCBI Taxonomy" id="301880"/>
    <lineage>
        <taxon>Eukaryota</taxon>
        <taxon>Viridiplantae</taxon>
        <taxon>Streptophyta</taxon>
        <taxon>Embryophyta</taxon>
        <taxon>Tracheophyta</taxon>
        <taxon>Spermatophyta</taxon>
        <taxon>Magnoliopsida</taxon>
        <taxon>eudicotyledons</taxon>
        <taxon>Gunneridae</taxon>
        <taxon>Pentapetalae</taxon>
        <taxon>asterids</taxon>
        <taxon>campanulids</taxon>
        <taxon>Asterales</taxon>
        <taxon>Asteraceae</taxon>
        <taxon>Asteroideae</taxon>
        <taxon>Anthemideae</taxon>
        <taxon>Anthemidinae</taxon>
        <taxon>Tanacetum</taxon>
    </lineage>
</organism>
<evidence type="ECO:0000313" key="2">
    <source>
        <dbReference type="EMBL" id="GJT27278.1"/>
    </source>
</evidence>
<feature type="region of interest" description="Disordered" evidence="1">
    <location>
        <begin position="304"/>
        <end position="323"/>
    </location>
</feature>
<evidence type="ECO:0000256" key="1">
    <source>
        <dbReference type="SAM" id="MobiDB-lite"/>
    </source>
</evidence>
<dbReference type="PANTHER" id="PTHR33067:SF9">
    <property type="entry name" value="RNA-DIRECTED DNA POLYMERASE"/>
    <property type="match status" value="1"/>
</dbReference>
<dbReference type="InterPro" id="IPR001969">
    <property type="entry name" value="Aspartic_peptidase_AS"/>
</dbReference>
<dbReference type="PROSITE" id="PS00141">
    <property type="entry name" value="ASP_PROTEASE"/>
    <property type="match status" value="1"/>
</dbReference>
<accession>A0ABQ5CKH4</accession>
<keyword evidence="3" id="KW-1185">Reference proteome</keyword>
<reference evidence="2" key="2">
    <citation type="submission" date="2022-01" db="EMBL/GenBank/DDBJ databases">
        <authorList>
            <person name="Yamashiro T."/>
            <person name="Shiraishi A."/>
            <person name="Satake H."/>
            <person name="Nakayama K."/>
        </authorList>
    </citation>
    <scope>NUCLEOTIDE SEQUENCE</scope>
</reference>
<dbReference type="Gene3D" id="2.40.70.10">
    <property type="entry name" value="Acid Proteases"/>
    <property type="match status" value="1"/>
</dbReference>
<dbReference type="CDD" id="cd00303">
    <property type="entry name" value="retropepsin_like"/>
    <property type="match status" value="1"/>
</dbReference>
<dbReference type="InterPro" id="IPR021109">
    <property type="entry name" value="Peptidase_aspartic_dom_sf"/>
</dbReference>
<evidence type="ECO:0000313" key="3">
    <source>
        <dbReference type="Proteomes" id="UP001151760"/>
    </source>
</evidence>
<dbReference type="Proteomes" id="UP001151760">
    <property type="component" value="Unassembled WGS sequence"/>
</dbReference>
<protein>
    <submittedName>
        <fullName evidence="2">Agenet domain-containing protein</fullName>
    </submittedName>
</protein>
<dbReference type="SUPFAM" id="SSF50630">
    <property type="entry name" value="Acid proteases"/>
    <property type="match status" value="1"/>
</dbReference>
<reference evidence="2" key="1">
    <citation type="journal article" date="2022" name="Int. J. Mol. Sci.">
        <title>Draft Genome of Tanacetum Coccineum: Genomic Comparison of Closely Related Tanacetum-Family Plants.</title>
        <authorList>
            <person name="Yamashiro T."/>
            <person name="Shiraishi A."/>
            <person name="Nakayama K."/>
            <person name="Satake H."/>
        </authorList>
    </citation>
    <scope>NUCLEOTIDE SEQUENCE</scope>
</reference>